<dbReference type="Pfam" id="PF02405">
    <property type="entry name" value="MlaE"/>
    <property type="match status" value="1"/>
</dbReference>
<evidence type="ECO:0000313" key="2">
    <source>
        <dbReference type="EMBL" id="GAB08485.1"/>
    </source>
</evidence>
<name>G7GY10_9ACTN</name>
<keyword evidence="3" id="KW-1185">Reference proteome</keyword>
<dbReference type="OrthoDB" id="5243306at2"/>
<dbReference type="PANTHER" id="PTHR30188:SF4">
    <property type="entry name" value="PROTEIN TRIGALACTOSYLDIACYLGLYCEROL 1, CHLOROPLASTIC"/>
    <property type="match status" value="1"/>
</dbReference>
<protein>
    <submittedName>
        <fullName evidence="2">YrbE family protein</fullName>
    </submittedName>
</protein>
<dbReference type="EMBL" id="BAEE01000012">
    <property type="protein sequence ID" value="GAB08485.1"/>
    <property type="molecule type" value="Genomic_DNA"/>
</dbReference>
<reference evidence="2 3" key="1">
    <citation type="submission" date="2011-11" db="EMBL/GenBank/DDBJ databases">
        <title>Whole genome shotgun sequence of Gordonia araii NBRC 100433.</title>
        <authorList>
            <person name="Yoshida Y."/>
            <person name="Hosoyama A."/>
            <person name="Tsuchikane K."/>
            <person name="Katsumata H."/>
            <person name="Yamazaki S."/>
            <person name="Fujita N."/>
        </authorList>
    </citation>
    <scope>NUCLEOTIDE SEQUENCE [LARGE SCALE GENOMIC DNA]</scope>
    <source>
        <strain evidence="2 3">NBRC 100433</strain>
    </source>
</reference>
<feature type="transmembrane region" description="Helical" evidence="1">
    <location>
        <begin position="208"/>
        <end position="227"/>
    </location>
</feature>
<keyword evidence="1" id="KW-0472">Membrane</keyword>
<organism evidence="2 3">
    <name type="scientific">Gordonia araii NBRC 100433</name>
    <dbReference type="NCBI Taxonomy" id="1073574"/>
    <lineage>
        <taxon>Bacteria</taxon>
        <taxon>Bacillati</taxon>
        <taxon>Actinomycetota</taxon>
        <taxon>Actinomycetes</taxon>
        <taxon>Mycobacteriales</taxon>
        <taxon>Gordoniaceae</taxon>
        <taxon>Gordonia</taxon>
    </lineage>
</organism>
<gene>
    <name evidence="2" type="primary">yrbEA</name>
    <name evidence="2" type="ORF">GOARA_012_00350</name>
</gene>
<dbReference type="RefSeq" id="WP_007320562.1">
    <property type="nucleotide sequence ID" value="NZ_BAEE01000012.1"/>
</dbReference>
<dbReference type="GO" id="GO:0005548">
    <property type="term" value="F:phospholipid transporter activity"/>
    <property type="evidence" value="ECO:0007669"/>
    <property type="project" value="TreeGrafter"/>
</dbReference>
<keyword evidence="1" id="KW-0812">Transmembrane</keyword>
<evidence type="ECO:0000313" key="3">
    <source>
        <dbReference type="Proteomes" id="UP000035088"/>
    </source>
</evidence>
<dbReference type="Proteomes" id="UP000035088">
    <property type="component" value="Unassembled WGS sequence"/>
</dbReference>
<dbReference type="GO" id="GO:0043190">
    <property type="term" value="C:ATP-binding cassette (ABC) transporter complex"/>
    <property type="evidence" value="ECO:0007669"/>
    <property type="project" value="InterPro"/>
</dbReference>
<feature type="transmembrane region" description="Helical" evidence="1">
    <location>
        <begin position="239"/>
        <end position="262"/>
    </location>
</feature>
<dbReference type="STRING" id="1073574.GOARA_012_00350"/>
<proteinExistence type="predicted"/>
<feature type="transmembrane region" description="Helical" evidence="1">
    <location>
        <begin position="158"/>
        <end position="188"/>
    </location>
</feature>
<feature type="transmembrane region" description="Helical" evidence="1">
    <location>
        <begin position="57"/>
        <end position="85"/>
    </location>
</feature>
<sequence>MISAGAALDSVDGYVRRVVFDSMATFGRSVQMTLAVVVFGISDVVRRQFPFRDFLSLTWFIITVTATPTVLVSVPFGVIISAQVGSLTQQVGATSVSGAAGGLGIIQQGAPMVSALLLGGAAGAAVASDLGARVLREEVDALRAMGIDPIRRLVAPRIAAMLVVAPLICFLTIIMGLATGFGIAVIVQDVAPGSFVSSFSAFTSLTDIGIAVAKSILFAFVVAVVACQRGMETKHGAIAVANSVNAAVVIGVVAAFALNLAITQLTTMFFPQRIL</sequence>
<accession>G7GY10</accession>
<dbReference type="InterPro" id="IPR030802">
    <property type="entry name" value="Permease_MalE"/>
</dbReference>
<dbReference type="AlphaFoldDB" id="G7GY10"/>
<evidence type="ECO:0000256" key="1">
    <source>
        <dbReference type="SAM" id="Phobius"/>
    </source>
</evidence>
<keyword evidence="1" id="KW-1133">Transmembrane helix</keyword>
<dbReference type="PANTHER" id="PTHR30188">
    <property type="entry name" value="ABC TRANSPORTER PERMEASE PROTEIN-RELATED"/>
    <property type="match status" value="1"/>
</dbReference>
<comment type="caution">
    <text evidence="2">The sequence shown here is derived from an EMBL/GenBank/DDBJ whole genome shotgun (WGS) entry which is preliminary data.</text>
</comment>